<dbReference type="AlphaFoldDB" id="A0A1G6B440"/>
<keyword evidence="3" id="KW-1185">Reference proteome</keyword>
<dbReference type="STRING" id="1732.SAMN02910417_01149"/>
<accession>A0A1G6B440</accession>
<evidence type="ECO:0000256" key="1">
    <source>
        <dbReference type="SAM" id="MobiDB-lite"/>
    </source>
</evidence>
<protein>
    <submittedName>
        <fullName evidence="2">Uncharacterized protein</fullName>
    </submittedName>
</protein>
<sequence length="58" mass="6709">MAKEKILVKDARQASIDQMRFAHDNSYAICHGGFHGKNKKAQHKADRRANRKVCRDWA</sequence>
<dbReference type="EMBL" id="FMXR01000008">
    <property type="protein sequence ID" value="SDB15421.1"/>
    <property type="molecule type" value="Genomic_DNA"/>
</dbReference>
<name>A0A1G6B440_EUBOX</name>
<evidence type="ECO:0000313" key="2">
    <source>
        <dbReference type="EMBL" id="SDB15421.1"/>
    </source>
</evidence>
<feature type="compositionally biased region" description="Basic and acidic residues" evidence="1">
    <location>
        <begin position="43"/>
        <end position="58"/>
    </location>
</feature>
<evidence type="ECO:0000313" key="3">
    <source>
        <dbReference type="Proteomes" id="UP000199228"/>
    </source>
</evidence>
<dbReference type="Proteomes" id="UP000199228">
    <property type="component" value="Unassembled WGS sequence"/>
</dbReference>
<proteinExistence type="predicted"/>
<dbReference type="RefSeq" id="WP_176762307.1">
    <property type="nucleotide sequence ID" value="NZ_FMXR01000008.1"/>
</dbReference>
<reference evidence="2 3" key="1">
    <citation type="submission" date="2016-10" db="EMBL/GenBank/DDBJ databases">
        <authorList>
            <person name="de Groot N.N."/>
        </authorList>
    </citation>
    <scope>NUCLEOTIDE SEQUENCE [LARGE SCALE GENOMIC DNA]</scope>
    <source>
        <strain evidence="2 3">DSM 3217</strain>
    </source>
</reference>
<gene>
    <name evidence="2" type="ORF">SAMN02910417_01149</name>
</gene>
<feature type="region of interest" description="Disordered" evidence="1">
    <location>
        <begin position="37"/>
        <end position="58"/>
    </location>
</feature>
<organism evidence="2 3">
    <name type="scientific">Eubacterium oxidoreducens</name>
    <dbReference type="NCBI Taxonomy" id="1732"/>
    <lineage>
        <taxon>Bacteria</taxon>
        <taxon>Bacillati</taxon>
        <taxon>Bacillota</taxon>
        <taxon>Clostridia</taxon>
        <taxon>Eubacteriales</taxon>
        <taxon>Eubacteriaceae</taxon>
        <taxon>Eubacterium</taxon>
    </lineage>
</organism>